<reference evidence="6 7" key="1">
    <citation type="submission" date="2020-04" db="EMBL/GenBank/DDBJ databases">
        <title>Plant Genome Project.</title>
        <authorList>
            <person name="Zhang R.-G."/>
        </authorList>
    </citation>
    <scope>NUCLEOTIDE SEQUENCE [LARGE SCALE GENOMIC DNA]</scope>
    <source>
        <strain evidence="6">YNK0</strain>
        <tissue evidence="6">Leaf</tissue>
    </source>
</reference>
<evidence type="ECO:0000313" key="6">
    <source>
        <dbReference type="EMBL" id="KAF8400037.1"/>
    </source>
</evidence>
<accession>A0A835DGM6</accession>
<dbReference type="GO" id="GO:0005524">
    <property type="term" value="F:ATP binding"/>
    <property type="evidence" value="ECO:0007669"/>
    <property type="project" value="UniProtKB-KW"/>
</dbReference>
<organism evidence="6 7">
    <name type="scientific">Tetracentron sinense</name>
    <name type="common">Spur-leaf</name>
    <dbReference type="NCBI Taxonomy" id="13715"/>
    <lineage>
        <taxon>Eukaryota</taxon>
        <taxon>Viridiplantae</taxon>
        <taxon>Streptophyta</taxon>
        <taxon>Embryophyta</taxon>
        <taxon>Tracheophyta</taxon>
        <taxon>Spermatophyta</taxon>
        <taxon>Magnoliopsida</taxon>
        <taxon>Trochodendrales</taxon>
        <taxon>Trochodendraceae</taxon>
        <taxon>Tetracentron</taxon>
    </lineage>
</organism>
<evidence type="ECO:0000259" key="5">
    <source>
        <dbReference type="Pfam" id="PF17871"/>
    </source>
</evidence>
<dbReference type="OMA" id="IMASAPC"/>
<dbReference type="Gene3D" id="3.40.50.300">
    <property type="entry name" value="P-loop containing nucleotide triphosphate hydrolases"/>
    <property type="match status" value="1"/>
</dbReference>
<dbReference type="Gene3D" id="1.10.8.60">
    <property type="match status" value="1"/>
</dbReference>
<sequence>MERRWYRRLERQRKKVDLVKTGKQKGPTMEFKAVGIMASAPCAFVGPCQIRFRGCRKHKNSVKMMCSLQAPRLRIRNFSGLGRSNTLDTMVIPMVGESSEVIAAVVGGSSGNTIPTLEVYGTNLTKLAEEGKLDPVEGRQQEIESVTQILGRLTKNNPCLIGEHGVGKTAIVKGLAQRITSGDVPETIEGKKSFDKFILWIFRLLVAGTRGQFEEILKKMMEEIKRSGDIILFIDECIGATTPDDFRKHIENYANLERQFEIVKVPEPSVDETIQILKVLRELYEVHHKLRYTDDALVAVAQLSYQYISDRCLPEKAIDLIDEAGSQVKWVNMLCPLQLPEEVGELSKITKEKNQAVRSEDWKKVGDLRDLEIDLKAQISKAKSEAGDVGPTVTKPDIQRIVFSWTEIPVERVSGDEPDRLLKMEEKLCKRVIPHGG</sequence>
<dbReference type="AlphaFoldDB" id="A0A835DGM6"/>
<dbReference type="OrthoDB" id="47330at2759"/>
<proteinExistence type="predicted"/>
<evidence type="ECO:0008006" key="8">
    <source>
        <dbReference type="Google" id="ProtNLM"/>
    </source>
</evidence>
<comment type="caution">
    <text evidence="6">The sequence shown here is derived from an EMBL/GenBank/DDBJ whole genome shotgun (WGS) entry which is preliminary data.</text>
</comment>
<keyword evidence="3" id="KW-0067">ATP-binding</keyword>
<dbReference type="Gene3D" id="4.10.860.10">
    <property type="entry name" value="UVR domain"/>
    <property type="match status" value="1"/>
</dbReference>
<feature type="domain" description="ClpA/ClpB AAA lid" evidence="5">
    <location>
        <begin position="269"/>
        <end position="371"/>
    </location>
</feature>
<dbReference type="InterPro" id="IPR027417">
    <property type="entry name" value="P-loop_NTPase"/>
</dbReference>
<name>A0A835DGM6_TETSI</name>
<keyword evidence="7" id="KW-1185">Reference proteome</keyword>
<dbReference type="EMBL" id="JABCRI010000010">
    <property type="protein sequence ID" value="KAF8400037.1"/>
    <property type="molecule type" value="Genomic_DNA"/>
</dbReference>
<protein>
    <recommendedName>
        <fullName evidence="8">AAA+ ATPase domain-containing protein</fullName>
    </recommendedName>
</protein>
<dbReference type="Pfam" id="PF00004">
    <property type="entry name" value="AAA"/>
    <property type="match status" value="1"/>
</dbReference>
<evidence type="ECO:0000256" key="1">
    <source>
        <dbReference type="ARBA" id="ARBA00022737"/>
    </source>
</evidence>
<dbReference type="InterPro" id="IPR003959">
    <property type="entry name" value="ATPase_AAA_core"/>
</dbReference>
<dbReference type="InterPro" id="IPR041546">
    <property type="entry name" value="ClpA/ClpB_AAA_lid"/>
</dbReference>
<gene>
    <name evidence="6" type="ORF">HHK36_015911</name>
</gene>
<dbReference type="GO" id="GO:0016887">
    <property type="term" value="F:ATP hydrolysis activity"/>
    <property type="evidence" value="ECO:0007669"/>
    <property type="project" value="InterPro"/>
</dbReference>
<dbReference type="PANTHER" id="PTHR11638">
    <property type="entry name" value="ATP-DEPENDENT CLP PROTEASE"/>
    <property type="match status" value="1"/>
</dbReference>
<evidence type="ECO:0000259" key="4">
    <source>
        <dbReference type="Pfam" id="PF00004"/>
    </source>
</evidence>
<dbReference type="GO" id="GO:0005737">
    <property type="term" value="C:cytoplasm"/>
    <property type="evidence" value="ECO:0007669"/>
    <property type="project" value="TreeGrafter"/>
</dbReference>
<dbReference type="SUPFAM" id="SSF52540">
    <property type="entry name" value="P-loop containing nucleoside triphosphate hydrolases"/>
    <property type="match status" value="1"/>
</dbReference>
<dbReference type="InterPro" id="IPR050130">
    <property type="entry name" value="ClpA_ClpB"/>
</dbReference>
<evidence type="ECO:0000313" key="7">
    <source>
        <dbReference type="Proteomes" id="UP000655225"/>
    </source>
</evidence>
<dbReference type="CDD" id="cd00009">
    <property type="entry name" value="AAA"/>
    <property type="match status" value="1"/>
</dbReference>
<dbReference type="Pfam" id="PF17871">
    <property type="entry name" value="AAA_lid_9"/>
    <property type="match status" value="1"/>
</dbReference>
<evidence type="ECO:0000256" key="3">
    <source>
        <dbReference type="ARBA" id="ARBA00022840"/>
    </source>
</evidence>
<feature type="domain" description="ATPase AAA-type core" evidence="4">
    <location>
        <begin position="159"/>
        <end position="236"/>
    </location>
</feature>
<dbReference type="Proteomes" id="UP000655225">
    <property type="component" value="Unassembled WGS sequence"/>
</dbReference>
<dbReference type="PANTHER" id="PTHR11638:SF155">
    <property type="entry name" value="CHAPERONE PROTEIN CLPC1, CHLOROPLASTIC-LIKE"/>
    <property type="match status" value="1"/>
</dbReference>
<evidence type="ECO:0000256" key="2">
    <source>
        <dbReference type="ARBA" id="ARBA00022741"/>
    </source>
</evidence>
<keyword evidence="2" id="KW-0547">Nucleotide-binding</keyword>
<dbReference type="GO" id="GO:0034605">
    <property type="term" value="P:cellular response to heat"/>
    <property type="evidence" value="ECO:0007669"/>
    <property type="project" value="TreeGrafter"/>
</dbReference>
<keyword evidence="1" id="KW-0677">Repeat</keyword>